<comment type="caution">
    <text evidence="2">The sequence shown here is derived from an EMBL/GenBank/DDBJ whole genome shotgun (WGS) entry which is preliminary data.</text>
</comment>
<keyword evidence="1" id="KW-0812">Transmembrane</keyword>
<reference evidence="3" key="1">
    <citation type="journal article" date="2019" name="Int. J. Syst. Evol. Microbiol.">
        <title>The Global Catalogue of Microorganisms (GCM) 10K type strain sequencing project: providing services to taxonomists for standard genome sequencing and annotation.</title>
        <authorList>
            <consortium name="The Broad Institute Genomics Platform"/>
            <consortium name="The Broad Institute Genome Sequencing Center for Infectious Disease"/>
            <person name="Wu L."/>
            <person name="Ma J."/>
        </authorList>
    </citation>
    <scope>NUCLEOTIDE SEQUENCE [LARGE SCALE GENOMIC DNA]</scope>
    <source>
        <strain evidence="3">JCM 9651</strain>
    </source>
</reference>
<evidence type="ECO:0000313" key="2">
    <source>
        <dbReference type="EMBL" id="GAA3374921.1"/>
    </source>
</evidence>
<feature type="transmembrane region" description="Helical" evidence="1">
    <location>
        <begin position="34"/>
        <end position="55"/>
    </location>
</feature>
<sequence>MLKTASKVQIAVGTWRDTVVSRMQKKHADRGASIVEYAGLLVIIALIVVAVRGLGLQGIISNAISTAVNQITGG</sequence>
<gene>
    <name evidence="2" type="ORF">GCM10020367_40670</name>
</gene>
<protein>
    <recommendedName>
        <fullName evidence="4">Flp family type IVb pilin</fullName>
    </recommendedName>
</protein>
<keyword evidence="1" id="KW-0472">Membrane</keyword>
<evidence type="ECO:0000313" key="3">
    <source>
        <dbReference type="Proteomes" id="UP001499990"/>
    </source>
</evidence>
<keyword evidence="3" id="KW-1185">Reference proteome</keyword>
<dbReference type="EMBL" id="BAAAYL010000001">
    <property type="protein sequence ID" value="GAA3374921.1"/>
    <property type="molecule type" value="Genomic_DNA"/>
</dbReference>
<dbReference type="Proteomes" id="UP001499990">
    <property type="component" value="Unassembled WGS sequence"/>
</dbReference>
<proteinExistence type="predicted"/>
<accession>A0ABP6SFX5</accession>
<organism evidence="2 3">
    <name type="scientific">Streptomyces sannanensis</name>
    <dbReference type="NCBI Taxonomy" id="285536"/>
    <lineage>
        <taxon>Bacteria</taxon>
        <taxon>Bacillati</taxon>
        <taxon>Actinomycetota</taxon>
        <taxon>Actinomycetes</taxon>
        <taxon>Kitasatosporales</taxon>
        <taxon>Streptomycetaceae</taxon>
        <taxon>Streptomyces</taxon>
    </lineage>
</organism>
<name>A0ABP6SFX5_9ACTN</name>
<evidence type="ECO:0000256" key="1">
    <source>
        <dbReference type="SAM" id="Phobius"/>
    </source>
</evidence>
<keyword evidence="1" id="KW-1133">Transmembrane helix</keyword>
<dbReference type="RefSeq" id="WP_345039654.1">
    <property type="nucleotide sequence ID" value="NZ_BAAAYL010000001.1"/>
</dbReference>
<evidence type="ECO:0008006" key="4">
    <source>
        <dbReference type="Google" id="ProtNLM"/>
    </source>
</evidence>